<dbReference type="SUPFAM" id="SSF63829">
    <property type="entry name" value="Calcium-dependent phosphotriesterase"/>
    <property type="match status" value="1"/>
</dbReference>
<dbReference type="GeneID" id="63767236"/>
<dbReference type="OrthoDB" id="5427350at2759"/>
<dbReference type="PANTHER" id="PTHR35340">
    <property type="entry name" value="PQQ ENZYME REPEAT PROTEIN-RELATED"/>
    <property type="match status" value="1"/>
</dbReference>
<dbReference type="STRING" id="1036612.A0A1L9TPN5"/>
<evidence type="ECO:0000313" key="3">
    <source>
        <dbReference type="Proteomes" id="UP000184356"/>
    </source>
</evidence>
<evidence type="ECO:0000256" key="1">
    <source>
        <dbReference type="SAM" id="SignalP"/>
    </source>
</evidence>
<evidence type="ECO:0008006" key="4">
    <source>
        <dbReference type="Google" id="ProtNLM"/>
    </source>
</evidence>
<dbReference type="VEuPathDB" id="FungiDB:ASPSYDRAFT_827260"/>
<dbReference type="EMBL" id="KV878584">
    <property type="protein sequence ID" value="OJJ61372.1"/>
    <property type="molecule type" value="Genomic_DNA"/>
</dbReference>
<accession>A0A1L9TPN5</accession>
<keyword evidence="1" id="KW-0732">Signal</keyword>
<reference evidence="3" key="1">
    <citation type="journal article" date="2017" name="Genome Biol.">
        <title>Comparative genomics reveals high biological diversity and specific adaptations in the industrially and medically important fungal genus Aspergillus.</title>
        <authorList>
            <person name="de Vries R.P."/>
            <person name="Riley R."/>
            <person name="Wiebenga A."/>
            <person name="Aguilar-Osorio G."/>
            <person name="Amillis S."/>
            <person name="Uchima C.A."/>
            <person name="Anderluh G."/>
            <person name="Asadollahi M."/>
            <person name="Askin M."/>
            <person name="Barry K."/>
            <person name="Battaglia E."/>
            <person name="Bayram O."/>
            <person name="Benocci T."/>
            <person name="Braus-Stromeyer S.A."/>
            <person name="Caldana C."/>
            <person name="Canovas D."/>
            <person name="Cerqueira G.C."/>
            <person name="Chen F."/>
            <person name="Chen W."/>
            <person name="Choi C."/>
            <person name="Clum A."/>
            <person name="Dos Santos R.A."/>
            <person name="Damasio A.R."/>
            <person name="Diallinas G."/>
            <person name="Emri T."/>
            <person name="Fekete E."/>
            <person name="Flipphi M."/>
            <person name="Freyberg S."/>
            <person name="Gallo A."/>
            <person name="Gournas C."/>
            <person name="Habgood R."/>
            <person name="Hainaut M."/>
            <person name="Harispe M.L."/>
            <person name="Henrissat B."/>
            <person name="Hilden K.S."/>
            <person name="Hope R."/>
            <person name="Hossain A."/>
            <person name="Karabika E."/>
            <person name="Karaffa L."/>
            <person name="Karanyi Z."/>
            <person name="Krasevec N."/>
            <person name="Kuo A."/>
            <person name="Kusch H."/>
            <person name="LaButti K."/>
            <person name="Lagendijk E.L."/>
            <person name="Lapidus A."/>
            <person name="Levasseur A."/>
            <person name="Lindquist E."/>
            <person name="Lipzen A."/>
            <person name="Logrieco A.F."/>
            <person name="MacCabe A."/>
            <person name="Maekelae M.R."/>
            <person name="Malavazi I."/>
            <person name="Melin P."/>
            <person name="Meyer V."/>
            <person name="Mielnichuk N."/>
            <person name="Miskei M."/>
            <person name="Molnar A.P."/>
            <person name="Mule G."/>
            <person name="Ngan C.Y."/>
            <person name="Orejas M."/>
            <person name="Orosz E."/>
            <person name="Ouedraogo J.P."/>
            <person name="Overkamp K.M."/>
            <person name="Park H.-S."/>
            <person name="Perrone G."/>
            <person name="Piumi F."/>
            <person name="Punt P.J."/>
            <person name="Ram A.F."/>
            <person name="Ramon A."/>
            <person name="Rauscher S."/>
            <person name="Record E."/>
            <person name="Riano-Pachon D.M."/>
            <person name="Robert V."/>
            <person name="Roehrig J."/>
            <person name="Ruller R."/>
            <person name="Salamov A."/>
            <person name="Salih N.S."/>
            <person name="Samson R.A."/>
            <person name="Sandor E."/>
            <person name="Sanguinetti M."/>
            <person name="Schuetze T."/>
            <person name="Sepcic K."/>
            <person name="Shelest E."/>
            <person name="Sherlock G."/>
            <person name="Sophianopoulou V."/>
            <person name="Squina F.M."/>
            <person name="Sun H."/>
            <person name="Susca A."/>
            <person name="Todd R.B."/>
            <person name="Tsang A."/>
            <person name="Unkles S.E."/>
            <person name="van de Wiele N."/>
            <person name="van Rossen-Uffink D."/>
            <person name="Oliveira J.V."/>
            <person name="Vesth T.C."/>
            <person name="Visser J."/>
            <person name="Yu J.-H."/>
            <person name="Zhou M."/>
            <person name="Andersen M.R."/>
            <person name="Archer D.B."/>
            <person name="Baker S.E."/>
            <person name="Benoit I."/>
            <person name="Brakhage A.A."/>
            <person name="Braus G.H."/>
            <person name="Fischer R."/>
            <person name="Frisvad J.C."/>
            <person name="Goldman G.H."/>
            <person name="Houbraken J."/>
            <person name="Oakley B."/>
            <person name="Pocsi I."/>
            <person name="Scazzocchio C."/>
            <person name="Seiboth B."/>
            <person name="vanKuyk P.A."/>
            <person name="Wortman J."/>
            <person name="Dyer P.S."/>
            <person name="Grigoriev I.V."/>
        </authorList>
    </citation>
    <scope>NUCLEOTIDE SEQUENCE [LARGE SCALE GENOMIC DNA]</scope>
    <source>
        <strain evidence="3">CBS 593.65</strain>
    </source>
</reference>
<dbReference type="PANTHER" id="PTHR35340:SF9">
    <property type="entry name" value="ASST-DOMAIN-CONTAINING PROTEIN"/>
    <property type="match status" value="1"/>
</dbReference>
<name>A0A1L9TPN5_9EURO</name>
<dbReference type="Pfam" id="PF14269">
    <property type="entry name" value="Arylsulfotran_2"/>
    <property type="match status" value="1"/>
</dbReference>
<keyword evidence="3" id="KW-1185">Reference proteome</keyword>
<feature type="signal peptide" evidence="1">
    <location>
        <begin position="1"/>
        <end position="18"/>
    </location>
</feature>
<dbReference type="InterPro" id="IPR011047">
    <property type="entry name" value="Quinoprotein_ADH-like_sf"/>
</dbReference>
<organism evidence="2 3">
    <name type="scientific">Aspergillus sydowii CBS 593.65</name>
    <dbReference type="NCBI Taxonomy" id="1036612"/>
    <lineage>
        <taxon>Eukaryota</taxon>
        <taxon>Fungi</taxon>
        <taxon>Dikarya</taxon>
        <taxon>Ascomycota</taxon>
        <taxon>Pezizomycotina</taxon>
        <taxon>Eurotiomycetes</taxon>
        <taxon>Eurotiomycetidae</taxon>
        <taxon>Eurotiales</taxon>
        <taxon>Aspergillaceae</taxon>
        <taxon>Aspergillus</taxon>
        <taxon>Aspergillus subgen. Nidulantes</taxon>
    </lineage>
</organism>
<gene>
    <name evidence="2" type="ORF">ASPSYDRAFT_827260</name>
</gene>
<proteinExistence type="predicted"/>
<dbReference type="AlphaFoldDB" id="A0A1L9TPN5"/>
<dbReference type="RefSeq" id="XP_040705178.1">
    <property type="nucleotide sequence ID" value="XM_040851163.1"/>
</dbReference>
<evidence type="ECO:0000313" key="2">
    <source>
        <dbReference type="EMBL" id="OJJ61372.1"/>
    </source>
</evidence>
<dbReference type="Proteomes" id="UP000184356">
    <property type="component" value="Unassembled WGS sequence"/>
</dbReference>
<sequence length="539" mass="59077">MQLITTTLLFTILPHVLADWQYLSRPDLSPPRLNVTVPAKSSTENGYIFISPSPGFAPDSVGPSQPGAYIFRDDGDLVWSGVGYLAGNIANFGPTVIHGKPVLKAAQGWLIGSHGRMYGNQAVLDQNYETLKIVRAAGHRLVSVHEFEVVDGGRSVLVETPVPVPFDLRGFGGEDGQEWILSSGFQEIDIETGELLFEWFSLDHISPKYSALPLQQTGPFNAYNSEDAWDYFHLNSAAKDRDGNYLISARNYAAIFKINGTSGEVIWQLGGSHGSDFKVPSNAQFAFQHDARIRYISDDGLIERISFFDNADHSQLEPGHGIGGSSRARYVELNHVAGTVREIQTFWAPDGLVANSQGNAQFLPGGNVFVNWGQAGAVTEFSPDGEVLFHAYLDSYPNSHVQSYRGFRSSWTGYSGEDVAVLALGDSSGEVVVYVSWNGDTETDVWRFYLVNVETGAESKYLGEKKKKAGFETEFRVSLDLSSEALGRVFVAAEALDREGRIMGRSRVTGLSDKTSYTSHLGSGSLAIEDMEEQARLEL</sequence>
<dbReference type="InterPro" id="IPR053143">
    <property type="entry name" value="Arylsulfate_ST"/>
</dbReference>
<protein>
    <recommendedName>
        <fullName evidence="4">ASST-domain-containing protein</fullName>
    </recommendedName>
</protein>
<feature type="chain" id="PRO_5012521716" description="ASST-domain-containing protein" evidence="1">
    <location>
        <begin position="19"/>
        <end position="539"/>
    </location>
</feature>
<dbReference type="InterPro" id="IPR039535">
    <property type="entry name" value="ASST-like"/>
</dbReference>
<dbReference type="SUPFAM" id="SSF50998">
    <property type="entry name" value="Quinoprotein alcohol dehydrogenase-like"/>
    <property type="match status" value="1"/>
</dbReference>